<dbReference type="Gene3D" id="3.90.830.10">
    <property type="entry name" value="Syntaxin Binding Protein 1, Chain A, domain 2"/>
    <property type="match status" value="1"/>
</dbReference>
<dbReference type="InterPro" id="IPR043154">
    <property type="entry name" value="Sec-1-like_dom1"/>
</dbReference>
<dbReference type="Gene3D" id="3.40.50.2060">
    <property type="match status" value="1"/>
</dbReference>
<dbReference type="InterPro" id="IPR027482">
    <property type="entry name" value="Sec1-like_dom2"/>
</dbReference>
<dbReference type="GO" id="GO:0016192">
    <property type="term" value="P:vesicle-mediated transport"/>
    <property type="evidence" value="ECO:0007669"/>
    <property type="project" value="InterPro"/>
</dbReference>
<dbReference type="SUPFAM" id="SSF56815">
    <property type="entry name" value="Sec1/munc18-like (SM) proteins"/>
    <property type="match status" value="1"/>
</dbReference>
<dbReference type="GeneID" id="15805268"/>
<accession>L0B1I3</accession>
<dbReference type="InterPro" id="IPR001619">
    <property type="entry name" value="Sec1-like"/>
</dbReference>
<dbReference type="PANTHER" id="PTHR11679">
    <property type="entry name" value="VESICLE PROTEIN SORTING-ASSOCIATED"/>
    <property type="match status" value="1"/>
</dbReference>
<keyword evidence="3" id="KW-1185">Reference proteome</keyword>
<proteinExistence type="inferred from homology"/>
<comment type="similarity">
    <text evidence="1">Belongs to the STXBP/unc-18/SEC1 family.</text>
</comment>
<dbReference type="KEGG" id="beq:BEWA_005190"/>
<dbReference type="Gene3D" id="3.40.50.1910">
    <property type="match status" value="1"/>
</dbReference>
<dbReference type="eggNOG" id="KOG1301">
    <property type="taxonomic scope" value="Eukaryota"/>
</dbReference>
<dbReference type="RefSeq" id="XP_004830777.1">
    <property type="nucleotide sequence ID" value="XM_004830720.1"/>
</dbReference>
<dbReference type="AlphaFoldDB" id="L0B1I3"/>
<gene>
    <name evidence="2" type="ORF">BEWA_005190</name>
</gene>
<dbReference type="InterPro" id="IPR043127">
    <property type="entry name" value="Sec-1-like_dom3a"/>
</dbReference>
<name>L0B1I3_THEEQ</name>
<sequence>MDVDLQELQRKSVMEMLQLPTSDTDYNDVKTWKMLIYDEESRQILSPIIKIGELRHQGVTLNMSINDKRGAVPTVDAVYLITPSEKNIDMIINDAREKKYGRIHINFTTFTSDTYLSDLAKKFVEKNAFNAVASVTDRYLHFVAISPLIFSLNMPSSFQTFYGNVTEEMAAESLDILVDRLLSIIVTTATLPIIRSPRITSPASTVAEKLNKKLFDLISTRNQLDISLSSSHNRPLLIILDRNIDIFPMIQHSWNYQPLLHDLYGIDYNKVTITTEKSQKKNSFDLENNDKIYQSISAMPLSEVATYISTSLETYNSQISQINKGESSNAGNLVNAINAIPQLTEQKRLLDMHTNIATALVDNVKERDIDRFYEFEYDLDIMYDKNCIQNFDELIKNKNATPMDKYRSLLAMALHKPTISDEKLDEYEKSLKADGGINMEALKGLRNIMKMREFSTNILKHIQTVVTSDSSSKTVRTEHNANNTPKKEVSQSHKKLANYSSKILDTGLNIFKGVRNLLPRKKNLHIVNLVEKLINNMEDISDDFVSYDPKVSENVIYKQNKRVTSRRCIVFVVGGASYNEAIAMTELAAKIKQTIIYGSTFFDRPEDFVHQLGSSNF</sequence>
<dbReference type="VEuPathDB" id="PiroplasmaDB:BEWA_005190"/>
<evidence type="ECO:0000256" key="1">
    <source>
        <dbReference type="ARBA" id="ARBA00009884"/>
    </source>
</evidence>
<protein>
    <submittedName>
        <fullName evidence="2">Sec1 family domain-containing protein</fullName>
    </submittedName>
</protein>
<dbReference type="EMBL" id="CP001670">
    <property type="protein sequence ID" value="AFZ81111.1"/>
    <property type="molecule type" value="Genomic_DNA"/>
</dbReference>
<organism evidence="2 3">
    <name type="scientific">Theileria equi strain WA</name>
    <dbReference type="NCBI Taxonomy" id="1537102"/>
    <lineage>
        <taxon>Eukaryota</taxon>
        <taxon>Sar</taxon>
        <taxon>Alveolata</taxon>
        <taxon>Apicomplexa</taxon>
        <taxon>Aconoidasida</taxon>
        <taxon>Piroplasmida</taxon>
        <taxon>Theileriidae</taxon>
        <taxon>Theileria</taxon>
    </lineage>
</organism>
<dbReference type="Proteomes" id="UP000031512">
    <property type="component" value="Chromosome 3"/>
</dbReference>
<dbReference type="Pfam" id="PF00995">
    <property type="entry name" value="Sec1"/>
    <property type="match status" value="1"/>
</dbReference>
<dbReference type="OrthoDB" id="10251230at2759"/>
<dbReference type="PIRSF" id="PIRSF005715">
    <property type="entry name" value="VPS45_Sec1"/>
    <property type="match status" value="1"/>
</dbReference>
<evidence type="ECO:0000313" key="3">
    <source>
        <dbReference type="Proteomes" id="UP000031512"/>
    </source>
</evidence>
<reference evidence="2 3" key="1">
    <citation type="journal article" date="2012" name="BMC Genomics">
        <title>Comparative genomic analysis and phylogenetic position of Theileria equi.</title>
        <authorList>
            <person name="Kappmeyer L.S."/>
            <person name="Thiagarajan M."/>
            <person name="Herndon D.R."/>
            <person name="Ramsay J.D."/>
            <person name="Caler E."/>
            <person name="Djikeng A."/>
            <person name="Gillespie J.J."/>
            <person name="Lau A.O."/>
            <person name="Roalson E.H."/>
            <person name="Silva J.C."/>
            <person name="Silva M.G."/>
            <person name="Suarez C.E."/>
            <person name="Ueti M.W."/>
            <person name="Nene V.M."/>
            <person name="Mealey R.H."/>
            <person name="Knowles D.P."/>
            <person name="Brayton K.A."/>
        </authorList>
    </citation>
    <scope>NUCLEOTIDE SEQUENCE [LARGE SCALE GENOMIC DNA]</scope>
    <source>
        <strain evidence="2 3">WA</strain>
    </source>
</reference>
<dbReference type="Gene3D" id="1.25.40.60">
    <property type="match status" value="1"/>
</dbReference>
<dbReference type="STRING" id="1537102.L0B1I3"/>
<evidence type="ECO:0000313" key="2">
    <source>
        <dbReference type="EMBL" id="AFZ81111.1"/>
    </source>
</evidence>
<dbReference type="InterPro" id="IPR036045">
    <property type="entry name" value="Sec1-like_sf"/>
</dbReference>